<comment type="caution">
    <text evidence="4">The sequence shown here is derived from an EMBL/GenBank/DDBJ whole genome shotgun (WGS) entry which is preliminary data.</text>
</comment>
<protein>
    <submittedName>
        <fullName evidence="4">Glycogen debranching N-terminal domain-containing protein</fullName>
    </submittedName>
</protein>
<dbReference type="Pfam" id="PF22422">
    <property type="entry name" value="MGH1-like_GH"/>
    <property type="match status" value="1"/>
</dbReference>
<dbReference type="SUPFAM" id="SSF48208">
    <property type="entry name" value="Six-hairpin glycosidases"/>
    <property type="match status" value="1"/>
</dbReference>
<sequence>MNDTEPAGNRPPVPPSTAGPEAPAAGRQPLLHDAISLISAPHQVWSRPDGDMRAPIDGIYSADTRVAADVRLEVAGAAPESIATERISARTAVFTSLARAADDGAADPRVVVARRRTLGSDGFEEVISVANALGHEVEVPVTLSATVGAQSLQRIRAGVTEKPEGDVADAGGGSCVLTASDARADLGAEGAQMEVSGHRVRWSWRLAVPPGGEAHVAWRVRPHAGARAVDGVRGPQAAPAWNGVRVTSSDERLSRWVAAALGDLDALRMTAVAVPDQPFIAAGAPWFFTLFGRDSLWTARFLLPLGTGLAESTLRALAAFQGTRVDTATAEEPGKILHELRAGELVIPGEGITLPPRYYGTIDATPLWICLLHDAWRWGMEEAALGDLLPHLRAALGWMRDHGDSDGDGLLEYVDRSGHGLSNQGWKDSGDSVQWHDGTIARGPIALCEVQAYAHEAAVGGAEILEHVGDGEAARWWRGWAAELRARFRDRFWVERPDAAGRTRRFPAIALDADKRPVDSLTSNIGHLLGTGLLDPEEEGAVAGLLAGPDMDSGFGLRTLSALDGGFWPLSYHGGSVWTHDTAISIMGLVRSGHGRGALPLAEGLLAAAEGFGFRVPELHSGEARRASGRPVPYPAACRPQGWSAAAAVAVAGSLLGLEPDREGRRPLVHPVEGAPHISIEGVRWGGEPFTVAG</sequence>
<keyword evidence="5" id="KW-1185">Reference proteome</keyword>
<feature type="domain" description="Mannosylglycerate hydrolase MGH1-like glycoside hydrolase" evidence="3">
    <location>
        <begin position="379"/>
        <end position="610"/>
    </location>
</feature>
<dbReference type="EMBL" id="JBHTEF010000001">
    <property type="protein sequence ID" value="MFC7581973.1"/>
    <property type="molecule type" value="Genomic_DNA"/>
</dbReference>
<evidence type="ECO:0000256" key="1">
    <source>
        <dbReference type="SAM" id="MobiDB-lite"/>
    </source>
</evidence>
<proteinExistence type="predicted"/>
<dbReference type="Gene3D" id="1.50.10.10">
    <property type="match status" value="1"/>
</dbReference>
<evidence type="ECO:0000259" key="2">
    <source>
        <dbReference type="Pfam" id="PF14742"/>
    </source>
</evidence>
<dbReference type="Proteomes" id="UP001596527">
    <property type="component" value="Unassembled WGS sequence"/>
</dbReference>
<evidence type="ECO:0000313" key="4">
    <source>
        <dbReference type="EMBL" id="MFC7581973.1"/>
    </source>
</evidence>
<evidence type="ECO:0000313" key="5">
    <source>
        <dbReference type="Proteomes" id="UP001596527"/>
    </source>
</evidence>
<dbReference type="InterPro" id="IPR032856">
    <property type="entry name" value="GDE_N_bis"/>
</dbReference>
<accession>A0ABW2SRL7</accession>
<organism evidence="4 5">
    <name type="scientific">Schaalia naturae</name>
    <dbReference type="NCBI Taxonomy" id="635203"/>
    <lineage>
        <taxon>Bacteria</taxon>
        <taxon>Bacillati</taxon>
        <taxon>Actinomycetota</taxon>
        <taxon>Actinomycetes</taxon>
        <taxon>Actinomycetales</taxon>
        <taxon>Actinomycetaceae</taxon>
        <taxon>Schaalia</taxon>
    </lineage>
</organism>
<dbReference type="InterPro" id="IPR008928">
    <property type="entry name" value="6-hairpin_glycosidase_sf"/>
</dbReference>
<feature type="domain" description="Putative glycogen debranching enzyme N-terminal" evidence="2">
    <location>
        <begin position="41"/>
        <end position="218"/>
    </location>
</feature>
<name>A0ABW2SRL7_9ACTO</name>
<reference evidence="5" key="1">
    <citation type="journal article" date="2019" name="Int. J. Syst. Evol. Microbiol.">
        <title>The Global Catalogue of Microorganisms (GCM) 10K type strain sequencing project: providing services to taxonomists for standard genome sequencing and annotation.</title>
        <authorList>
            <consortium name="The Broad Institute Genomics Platform"/>
            <consortium name="The Broad Institute Genome Sequencing Center for Infectious Disease"/>
            <person name="Wu L."/>
            <person name="Ma J."/>
        </authorList>
    </citation>
    <scope>NUCLEOTIDE SEQUENCE [LARGE SCALE GENOMIC DNA]</scope>
    <source>
        <strain evidence="5">CCUG 56698</strain>
    </source>
</reference>
<dbReference type="RefSeq" id="WP_380975730.1">
    <property type="nucleotide sequence ID" value="NZ_JBHTEF010000001.1"/>
</dbReference>
<gene>
    <name evidence="4" type="ORF">ACFQWG_12285</name>
</gene>
<feature type="region of interest" description="Disordered" evidence="1">
    <location>
        <begin position="1"/>
        <end position="25"/>
    </location>
</feature>
<dbReference type="InterPro" id="IPR012341">
    <property type="entry name" value="6hp_glycosidase-like_sf"/>
</dbReference>
<dbReference type="InterPro" id="IPR054491">
    <property type="entry name" value="MGH1-like_GH"/>
</dbReference>
<evidence type="ECO:0000259" key="3">
    <source>
        <dbReference type="Pfam" id="PF22422"/>
    </source>
</evidence>
<dbReference type="Pfam" id="PF14742">
    <property type="entry name" value="GDE_N_bis"/>
    <property type="match status" value="1"/>
</dbReference>